<keyword evidence="2" id="KW-0812">Transmembrane</keyword>
<feature type="transmembrane region" description="Helical" evidence="2">
    <location>
        <begin position="57"/>
        <end position="83"/>
    </location>
</feature>
<comment type="caution">
    <text evidence="3">The sequence shown here is derived from an EMBL/GenBank/DDBJ whole genome shotgun (WGS) entry which is preliminary data.</text>
</comment>
<dbReference type="Proteomes" id="UP001174694">
    <property type="component" value="Unassembled WGS sequence"/>
</dbReference>
<sequence length="249" mass="27522">MATHHVVGDNMSPFLKRVLIPFWVIRILVMCLDIVVYALLIGVIASHSDDFEDDGGSVGGALGIVVVVMLIILLCLALDITCIVKRAKRTLSPRFFLIVNVVQTTIWTVLFILSMIGSRTAVAFIINIIVYLSFIGVLIYAGVIYHRQRKGTLRGTYVPAANPSEQHIYVQNTGYAYPPATDPYQGGAVYENTGYPSYTQPIYQGEQKPSYYDPQSQPLGAHELQSRSPAAHELQSRQVGAHELQSRSP</sequence>
<feature type="transmembrane region" description="Helical" evidence="2">
    <location>
        <begin position="122"/>
        <end position="145"/>
    </location>
</feature>
<evidence type="ECO:0000256" key="1">
    <source>
        <dbReference type="SAM" id="MobiDB-lite"/>
    </source>
</evidence>
<name>A0AA38W0V1_9PEZI</name>
<feature type="transmembrane region" description="Helical" evidence="2">
    <location>
        <begin position="95"/>
        <end position="116"/>
    </location>
</feature>
<keyword evidence="2" id="KW-1133">Transmembrane helix</keyword>
<protein>
    <submittedName>
        <fullName evidence="3">Uncharacterized protein</fullName>
    </submittedName>
</protein>
<evidence type="ECO:0000313" key="3">
    <source>
        <dbReference type="EMBL" id="KAJ9157675.1"/>
    </source>
</evidence>
<proteinExistence type="predicted"/>
<accession>A0AA38W0V1</accession>
<dbReference type="AlphaFoldDB" id="A0AA38W0V1"/>
<organism evidence="3 4">
    <name type="scientific">Pleurostoma richardsiae</name>
    <dbReference type="NCBI Taxonomy" id="41990"/>
    <lineage>
        <taxon>Eukaryota</taxon>
        <taxon>Fungi</taxon>
        <taxon>Dikarya</taxon>
        <taxon>Ascomycota</taxon>
        <taxon>Pezizomycotina</taxon>
        <taxon>Sordariomycetes</taxon>
        <taxon>Sordariomycetidae</taxon>
        <taxon>Calosphaeriales</taxon>
        <taxon>Pleurostomataceae</taxon>
        <taxon>Pleurostoma</taxon>
    </lineage>
</organism>
<gene>
    <name evidence="3" type="ORF">NKR23_g329</name>
</gene>
<keyword evidence="2" id="KW-0472">Membrane</keyword>
<reference evidence="3" key="1">
    <citation type="submission" date="2022-07" db="EMBL/GenBank/DDBJ databases">
        <title>Fungi with potential for degradation of polypropylene.</title>
        <authorList>
            <person name="Gostincar C."/>
        </authorList>
    </citation>
    <scope>NUCLEOTIDE SEQUENCE</scope>
    <source>
        <strain evidence="3">EXF-13308</strain>
    </source>
</reference>
<dbReference type="EMBL" id="JANBVO010000001">
    <property type="protein sequence ID" value="KAJ9157675.1"/>
    <property type="molecule type" value="Genomic_DNA"/>
</dbReference>
<feature type="transmembrane region" description="Helical" evidence="2">
    <location>
        <begin position="20"/>
        <end position="45"/>
    </location>
</feature>
<keyword evidence="4" id="KW-1185">Reference proteome</keyword>
<evidence type="ECO:0000313" key="4">
    <source>
        <dbReference type="Proteomes" id="UP001174694"/>
    </source>
</evidence>
<evidence type="ECO:0000256" key="2">
    <source>
        <dbReference type="SAM" id="Phobius"/>
    </source>
</evidence>
<feature type="region of interest" description="Disordered" evidence="1">
    <location>
        <begin position="204"/>
        <end position="249"/>
    </location>
</feature>